<gene>
    <name evidence="1" type="ORF">SAMN05444278_106104</name>
</gene>
<reference evidence="1 2" key="1">
    <citation type="submission" date="2016-11" db="EMBL/GenBank/DDBJ databases">
        <authorList>
            <person name="Jaros S."/>
            <person name="Januszkiewicz K."/>
            <person name="Wedrychowicz H."/>
        </authorList>
    </citation>
    <scope>NUCLEOTIDE SEQUENCE [LARGE SCALE GENOMIC DNA]</scope>
    <source>
        <strain evidence="1 2">DSM 25661</strain>
    </source>
</reference>
<evidence type="ECO:0000313" key="1">
    <source>
        <dbReference type="EMBL" id="SHE83259.1"/>
    </source>
</evidence>
<evidence type="ECO:0000313" key="2">
    <source>
        <dbReference type="Proteomes" id="UP000184462"/>
    </source>
</evidence>
<dbReference type="AlphaFoldDB" id="A0A1M4WPU6"/>
<name>A0A1M4WPU6_9FLAO</name>
<dbReference type="STRING" id="1155689.SAMN05444278_106104"/>
<keyword evidence="2" id="KW-1185">Reference proteome</keyword>
<dbReference type="OrthoDB" id="5862412at2"/>
<accession>A0A1M4WPU6</accession>
<dbReference type="EMBL" id="FQTW01000006">
    <property type="protein sequence ID" value="SHE83259.1"/>
    <property type="molecule type" value="Genomic_DNA"/>
</dbReference>
<dbReference type="Proteomes" id="UP000184462">
    <property type="component" value="Unassembled WGS sequence"/>
</dbReference>
<proteinExistence type="predicted"/>
<organism evidence="1 2">
    <name type="scientific">Psychroflexus salarius</name>
    <dbReference type="NCBI Taxonomy" id="1155689"/>
    <lineage>
        <taxon>Bacteria</taxon>
        <taxon>Pseudomonadati</taxon>
        <taxon>Bacteroidota</taxon>
        <taxon>Flavobacteriia</taxon>
        <taxon>Flavobacteriales</taxon>
        <taxon>Flavobacteriaceae</taxon>
        <taxon>Psychroflexus</taxon>
    </lineage>
</organism>
<protein>
    <submittedName>
        <fullName evidence="1">Uncharacterized protein</fullName>
    </submittedName>
</protein>
<sequence>MGFFSWMTQDTNKSIANCYSGSAFTVFMLDDKGNIWEESNYNGYGMFGGKDFYELLAEMNGQTDREDGIKLYFDNDESSVKYPNLVEYIDNWQWQNKKPDECPHQGHFYE</sequence>
<dbReference type="RefSeq" id="WP_073193216.1">
    <property type="nucleotide sequence ID" value="NZ_FQTW01000006.1"/>
</dbReference>